<keyword evidence="2" id="KW-1185">Reference proteome</keyword>
<evidence type="ECO:0000313" key="1">
    <source>
        <dbReference type="EMBL" id="WHZ56218.1"/>
    </source>
</evidence>
<gene>
    <name evidence="1" type="ORF">QLQ22_16120</name>
</gene>
<accession>A0ACD4R6W8</accession>
<evidence type="ECO:0000313" key="2">
    <source>
        <dbReference type="Proteomes" id="UP001226091"/>
    </source>
</evidence>
<keyword evidence="1" id="KW-0808">Transferase</keyword>
<proteinExistence type="predicted"/>
<sequence>MKNKFNWEKEAEKKWDERAVFWNKGSKEMWDSGSRSSIVPFFMKYIKPEAEVIDIGCGDGYGSFLLMKEGLKVTGVDLSPEMIKLAKKHEEEGKLTFIQANMMELPFEDEKADALLTINCIEWTENPLAALNELKRIVKTDGYLCIAILGPTAHPRTNSFDRLYGNPVICNTMMPWEFEKLAIENGWELAGSQGVYKRGVTEEMTRVLSPELKQSLSFLWLFMLQKKEGEIE</sequence>
<organism evidence="1 2">
    <name type="scientific">Metabacillus hrfriensis</name>
    <dbReference type="NCBI Taxonomy" id="3048891"/>
    <lineage>
        <taxon>Bacteria</taxon>
        <taxon>Bacillati</taxon>
        <taxon>Bacillota</taxon>
        <taxon>Bacilli</taxon>
        <taxon>Bacillales</taxon>
        <taxon>Bacillaceae</taxon>
        <taxon>Metabacillus</taxon>
    </lineage>
</organism>
<dbReference type="EMBL" id="CP126116">
    <property type="protein sequence ID" value="WHZ56218.1"/>
    <property type="molecule type" value="Genomic_DNA"/>
</dbReference>
<protein>
    <submittedName>
        <fullName evidence="1">Class I SAM-dependent methyltransferase</fullName>
    </submittedName>
</protein>
<dbReference type="Proteomes" id="UP001226091">
    <property type="component" value="Chromosome"/>
</dbReference>
<name>A0ACD4R6W8_9BACI</name>
<reference evidence="2" key="1">
    <citation type="journal article" date="2025" name="Aquaculture">
        <title>Assessment of the bioflocculant production and safety properties of Metabacillus hrfriensis sp. nov. based on phenotypic and whole-genome sequencing analysis.</title>
        <authorList>
            <person name="Zhang R."/>
            <person name="Zhao Z."/>
            <person name="Luo L."/>
            <person name="Wang S."/>
            <person name="Guo K."/>
            <person name="Xu W."/>
        </authorList>
    </citation>
    <scope>NUCLEOTIDE SEQUENCE [LARGE SCALE GENOMIC DNA]</scope>
    <source>
        <strain evidence="2">CT-WN-B3</strain>
    </source>
</reference>
<keyword evidence="1" id="KW-0489">Methyltransferase</keyword>